<evidence type="ECO:0000313" key="2">
    <source>
        <dbReference type="EMBL" id="RFT17077.1"/>
    </source>
</evidence>
<dbReference type="Gene3D" id="3.60.21.10">
    <property type="match status" value="1"/>
</dbReference>
<dbReference type="AlphaFoldDB" id="A0A3E2BR10"/>
<feature type="domain" description="Calcineurin-like phosphoesterase" evidence="1">
    <location>
        <begin position="2"/>
        <end position="181"/>
    </location>
</feature>
<evidence type="ECO:0000313" key="3">
    <source>
        <dbReference type="Proteomes" id="UP000257323"/>
    </source>
</evidence>
<evidence type="ECO:0000259" key="1">
    <source>
        <dbReference type="Pfam" id="PF00149"/>
    </source>
</evidence>
<dbReference type="PANTHER" id="PTHR30337">
    <property type="entry name" value="COMPONENT OF ATP-DEPENDENT DSDNA EXONUCLEASE"/>
    <property type="match status" value="1"/>
</dbReference>
<proteinExistence type="predicted"/>
<dbReference type="Pfam" id="PF00149">
    <property type="entry name" value="Metallophos"/>
    <property type="match status" value="1"/>
</dbReference>
<accession>A0A3E2BR10</accession>
<dbReference type="InterPro" id="IPR004843">
    <property type="entry name" value="Calcineurin-like_PHP"/>
</dbReference>
<dbReference type="InterPro" id="IPR029052">
    <property type="entry name" value="Metallo-depent_PP-like"/>
</dbReference>
<organism evidence="2 3">
    <name type="scientific">Candidatus Saccharicenans subterraneus</name>
    <dbReference type="NCBI Taxonomy" id="2508984"/>
    <lineage>
        <taxon>Bacteria</taxon>
        <taxon>Candidatus Aminicenantota</taxon>
        <taxon>Candidatus Aminicenantia</taxon>
        <taxon>Candidatus Aminicenantales</taxon>
        <taxon>Candidatus Saccharicenantaceae</taxon>
        <taxon>Candidatus Saccharicenans</taxon>
    </lineage>
</organism>
<protein>
    <submittedName>
        <fullName evidence="2">DNA double-strand break repair protein Mre11</fullName>
    </submittedName>
</protein>
<comment type="caution">
    <text evidence="2">The sequence shown here is derived from an EMBL/GenBank/DDBJ whole genome shotgun (WGS) entry which is preliminary data.</text>
</comment>
<sequence length="361" mass="41936">MMKIAITADAHLRGRLETPERYVALENIFEQCQKEDVKKVLILGDLFDRDFNNYHDLDELCSVYEELQITMLPGNHDRGLKRKFFTARNIRVIEEPLLEKVNARLNFLFFPYEAETSLDEALATFAKKNRVEGRFVLFGHGDWLSGMRQPNAYEGGFYMPLSRRALEKFNPLRAFLGHIHQTDFGADRMTAVVYPGSPCGLDINETGRRRFLLYDTEDNRLESRYVDTQVLYFKETLLAMPVEDEISRLQGLIKKMVEGWELTGTDLQKVRLRLAVRGFTRDKKTLSQFVRQEIAGYGIAFYDPEGPDFSDLRITSDESETRLVIFKSFQEKLKEVDLSRFHATSNEILEEAMQVIWGVKK</sequence>
<gene>
    <name evidence="2" type="ORF">OP8BY_1019</name>
</gene>
<name>A0A3E2BR10_9BACT</name>
<dbReference type="InterPro" id="IPR050535">
    <property type="entry name" value="DNA_Repair-Maintenance_Comp"/>
</dbReference>
<dbReference type="Proteomes" id="UP000257323">
    <property type="component" value="Unassembled WGS sequence"/>
</dbReference>
<dbReference type="GO" id="GO:0016787">
    <property type="term" value="F:hydrolase activity"/>
    <property type="evidence" value="ECO:0007669"/>
    <property type="project" value="InterPro"/>
</dbReference>
<reference evidence="2 3" key="1">
    <citation type="submission" date="2018-08" db="EMBL/GenBank/DDBJ databases">
        <title>Genome analysis of the thermophilic bacterium of the candidate phylum Aminicenantes from deep subsurface aquifer revealed its physiology and ecological role.</title>
        <authorList>
            <person name="Kadnikov V.V."/>
            <person name="Mardanov A.V."/>
            <person name="Beletsky A.V."/>
            <person name="Karnachuk O.V."/>
            <person name="Ravin N.V."/>
        </authorList>
    </citation>
    <scope>NUCLEOTIDE SEQUENCE [LARGE SCALE GENOMIC DNA]</scope>
    <source>
        <strain evidence="2">BY38</strain>
    </source>
</reference>
<dbReference type="SUPFAM" id="SSF56300">
    <property type="entry name" value="Metallo-dependent phosphatases"/>
    <property type="match status" value="1"/>
</dbReference>
<dbReference type="EMBL" id="QUAH01000001">
    <property type="protein sequence ID" value="RFT17077.1"/>
    <property type="molecule type" value="Genomic_DNA"/>
</dbReference>